<protein>
    <recommendedName>
        <fullName evidence="2">Coenzyme Q-binding protein COQ10 START domain-containing protein</fullName>
    </recommendedName>
</protein>
<evidence type="ECO:0000313" key="1">
    <source>
        <dbReference type="EMBL" id="CAD8611164.1"/>
    </source>
</evidence>
<dbReference type="EMBL" id="HBEY01030670">
    <property type="protein sequence ID" value="CAD8611164.1"/>
    <property type="molecule type" value="Transcribed_RNA"/>
</dbReference>
<proteinExistence type="predicted"/>
<dbReference type="SUPFAM" id="SSF55961">
    <property type="entry name" value="Bet v1-like"/>
    <property type="match status" value="1"/>
</dbReference>
<dbReference type="Gene3D" id="3.30.530.20">
    <property type="match status" value="1"/>
</dbReference>
<gene>
    <name evidence="1" type="ORF">CPEL01642_LOCUS14542</name>
</gene>
<organism evidence="1">
    <name type="scientific">Coccolithus braarudii</name>
    <dbReference type="NCBI Taxonomy" id="221442"/>
    <lineage>
        <taxon>Eukaryota</taxon>
        <taxon>Haptista</taxon>
        <taxon>Haptophyta</taxon>
        <taxon>Prymnesiophyceae</taxon>
        <taxon>Coccolithales</taxon>
        <taxon>Coccolithaceae</taxon>
        <taxon>Coccolithus</taxon>
    </lineage>
</organism>
<accession>A0A7S0Q4W1</accession>
<sequence>MIACVASLASGRGGVMAHAMRNSASGGVVLCSSDFAQANTPHFHKGVLVPYEMGPPSMLLSQSDEAELSQGKPLMQVIVNPETSTRRLMMVRNIPAPSSVVLDRILDIDAYPRMVNGVDRTERYLSVDHKDGIQEVRAIYDIHALHMKFRYFMTHRYDSAQRCMTFRLDYDRRSDIDDSVGYWFVMPRDKASCRVYYSCDTKMRGWVPGPVYTLLGKTALRQATTWVNTEACAQWAAMQAEQGRMARMRGAADELSAKMRSAVRGMLENTPEEAHRGGWFQRRRAQAVRLVRPLWPLHGDAFHCKQTHFMSHGRAGGTLFRESHH</sequence>
<dbReference type="InterPro" id="IPR023393">
    <property type="entry name" value="START-like_dom_sf"/>
</dbReference>
<name>A0A7S0Q4W1_9EUKA</name>
<reference evidence="1" key="1">
    <citation type="submission" date="2021-01" db="EMBL/GenBank/DDBJ databases">
        <authorList>
            <person name="Corre E."/>
            <person name="Pelletier E."/>
            <person name="Niang G."/>
            <person name="Scheremetjew M."/>
            <person name="Finn R."/>
            <person name="Kale V."/>
            <person name="Holt S."/>
            <person name="Cochrane G."/>
            <person name="Meng A."/>
            <person name="Brown T."/>
            <person name="Cohen L."/>
        </authorList>
    </citation>
    <scope>NUCLEOTIDE SEQUENCE</scope>
    <source>
        <strain evidence="1">PLY182g</strain>
    </source>
</reference>
<dbReference type="AlphaFoldDB" id="A0A7S0Q4W1"/>
<evidence type="ECO:0008006" key="2">
    <source>
        <dbReference type="Google" id="ProtNLM"/>
    </source>
</evidence>